<gene>
    <name evidence="1" type="ORF">BPAG_LOCUS7079</name>
</gene>
<evidence type="ECO:0000313" key="3">
    <source>
        <dbReference type="WBParaSite" id="BPAG_0000711801-mRNA-1"/>
    </source>
</evidence>
<reference evidence="3" key="1">
    <citation type="submission" date="2017-02" db="UniProtKB">
        <authorList>
            <consortium name="WormBaseParasite"/>
        </authorList>
    </citation>
    <scope>IDENTIFICATION</scope>
</reference>
<name>A0A0N4TFY0_BRUPA</name>
<dbReference type="AlphaFoldDB" id="A0A0N4TFY0"/>
<dbReference type="Proteomes" id="UP000278627">
    <property type="component" value="Unassembled WGS sequence"/>
</dbReference>
<sequence length="29" mass="3808">MVIWVQYFRYFMVYQYINNELNNLYELQL</sequence>
<organism evidence="3">
    <name type="scientific">Brugia pahangi</name>
    <name type="common">Filarial nematode worm</name>
    <dbReference type="NCBI Taxonomy" id="6280"/>
    <lineage>
        <taxon>Eukaryota</taxon>
        <taxon>Metazoa</taxon>
        <taxon>Ecdysozoa</taxon>
        <taxon>Nematoda</taxon>
        <taxon>Chromadorea</taxon>
        <taxon>Rhabditida</taxon>
        <taxon>Spirurina</taxon>
        <taxon>Spiruromorpha</taxon>
        <taxon>Filarioidea</taxon>
        <taxon>Onchocercidae</taxon>
        <taxon>Brugia</taxon>
    </lineage>
</organism>
<dbReference type="WBParaSite" id="BPAG_0000711801-mRNA-1">
    <property type="protein sequence ID" value="BPAG_0000711801-mRNA-1"/>
    <property type="gene ID" value="BPAG_0000711801"/>
</dbReference>
<evidence type="ECO:0000313" key="1">
    <source>
        <dbReference type="EMBL" id="VDN88265.1"/>
    </source>
</evidence>
<dbReference type="EMBL" id="UZAD01007446">
    <property type="protein sequence ID" value="VDN88265.1"/>
    <property type="molecule type" value="Genomic_DNA"/>
</dbReference>
<reference evidence="1 2" key="2">
    <citation type="submission" date="2018-11" db="EMBL/GenBank/DDBJ databases">
        <authorList>
            <consortium name="Pathogen Informatics"/>
        </authorList>
    </citation>
    <scope>NUCLEOTIDE SEQUENCE [LARGE SCALE GENOMIC DNA]</scope>
</reference>
<protein>
    <submittedName>
        <fullName evidence="1 3">Uncharacterized protein</fullName>
    </submittedName>
</protein>
<evidence type="ECO:0000313" key="2">
    <source>
        <dbReference type="Proteomes" id="UP000278627"/>
    </source>
</evidence>
<accession>A0A0N4TFY0</accession>
<proteinExistence type="predicted"/>
<keyword evidence="2" id="KW-1185">Reference proteome</keyword>